<evidence type="ECO:0000256" key="12">
    <source>
        <dbReference type="ARBA" id="ARBA00022989"/>
    </source>
</evidence>
<keyword evidence="4" id="KW-0433">Leucine-rich repeat</keyword>
<dbReference type="GO" id="GO:0004672">
    <property type="term" value="F:protein kinase activity"/>
    <property type="evidence" value="ECO:0007669"/>
    <property type="project" value="InterPro"/>
</dbReference>
<comment type="similarity">
    <text evidence="3">Belongs to the RLP family.</text>
</comment>
<evidence type="ECO:0000256" key="1">
    <source>
        <dbReference type="ARBA" id="ARBA00004479"/>
    </source>
</evidence>
<evidence type="ECO:0000256" key="4">
    <source>
        <dbReference type="ARBA" id="ARBA00022614"/>
    </source>
</evidence>
<evidence type="ECO:0000256" key="16">
    <source>
        <dbReference type="SAM" id="Phobius"/>
    </source>
</evidence>
<dbReference type="FunFam" id="3.80.10.10:FF:000077">
    <property type="entry name" value="LRR receptor-like serine/threonine-protein kinase ERL1"/>
    <property type="match status" value="1"/>
</dbReference>
<dbReference type="SMART" id="SM00369">
    <property type="entry name" value="LRR_TYP"/>
    <property type="match status" value="6"/>
</dbReference>
<dbReference type="Gene3D" id="3.30.200.20">
    <property type="entry name" value="Phosphorylase Kinase, domain 1"/>
    <property type="match status" value="1"/>
</dbReference>
<dbReference type="Pfam" id="PF00069">
    <property type="entry name" value="Pkinase"/>
    <property type="match status" value="1"/>
</dbReference>
<evidence type="ECO:0000256" key="14">
    <source>
        <dbReference type="ARBA" id="ARBA00023180"/>
    </source>
</evidence>
<dbReference type="PROSITE" id="PS50011">
    <property type="entry name" value="PROTEIN_KINASE_DOM"/>
    <property type="match status" value="1"/>
</dbReference>
<keyword evidence="5" id="KW-0808">Transferase</keyword>
<feature type="domain" description="Protein kinase" evidence="17">
    <location>
        <begin position="704"/>
        <end position="984"/>
    </location>
</feature>
<keyword evidence="12 16" id="KW-1133">Transmembrane helix</keyword>
<gene>
    <name evidence="18" type="ORF">TCM_037782</name>
</gene>
<evidence type="ECO:0000256" key="7">
    <source>
        <dbReference type="ARBA" id="ARBA00022729"/>
    </source>
</evidence>
<dbReference type="AlphaFoldDB" id="A0A061GM90"/>
<dbReference type="Pfam" id="PF00560">
    <property type="entry name" value="LRR_1"/>
    <property type="match status" value="3"/>
</dbReference>
<keyword evidence="14" id="KW-0325">Glycoprotein</keyword>
<dbReference type="InterPro" id="IPR000719">
    <property type="entry name" value="Prot_kinase_dom"/>
</dbReference>
<evidence type="ECO:0000256" key="5">
    <source>
        <dbReference type="ARBA" id="ARBA00022679"/>
    </source>
</evidence>
<keyword evidence="8" id="KW-0677">Repeat</keyword>
<evidence type="ECO:0000256" key="15">
    <source>
        <dbReference type="PROSITE-ProRule" id="PRU10141"/>
    </source>
</evidence>
<evidence type="ECO:0000256" key="3">
    <source>
        <dbReference type="ARBA" id="ARBA00009592"/>
    </source>
</evidence>
<comment type="subcellular location">
    <subcellularLocation>
        <location evidence="1">Membrane</location>
        <topology evidence="1">Single-pass type I membrane protein</topology>
    </subcellularLocation>
</comment>
<accession>A0A061GM90</accession>
<dbReference type="InterPro" id="IPR017441">
    <property type="entry name" value="Protein_kinase_ATP_BS"/>
</dbReference>
<dbReference type="FunFam" id="1.10.510.10:FF:000365">
    <property type="entry name" value="Leucine-rich repeat receptor-like serine/threonine-protein kinase At1g17230"/>
    <property type="match status" value="1"/>
</dbReference>
<evidence type="ECO:0000256" key="8">
    <source>
        <dbReference type="ARBA" id="ARBA00022737"/>
    </source>
</evidence>
<evidence type="ECO:0000313" key="18">
    <source>
        <dbReference type="EMBL" id="EOY30646.1"/>
    </source>
</evidence>
<evidence type="ECO:0000313" key="19">
    <source>
        <dbReference type="Proteomes" id="UP000026915"/>
    </source>
</evidence>
<dbReference type="InterPro" id="IPR013210">
    <property type="entry name" value="LRR_N_plant-typ"/>
</dbReference>
<proteinExistence type="inferred from homology"/>
<keyword evidence="7" id="KW-0732">Signal</keyword>
<dbReference type="CDD" id="cd14066">
    <property type="entry name" value="STKc_IRAK"/>
    <property type="match status" value="1"/>
</dbReference>
<comment type="similarity">
    <text evidence="2">Belongs to the protein kinase superfamily. Ser/Thr protein kinase family.</text>
</comment>
<dbReference type="STRING" id="3641.A0A061GM90"/>
<dbReference type="Gramene" id="EOY30646">
    <property type="protein sequence ID" value="EOY30646"/>
    <property type="gene ID" value="TCM_037782"/>
</dbReference>
<dbReference type="Pfam" id="PF23598">
    <property type="entry name" value="LRR_14"/>
    <property type="match status" value="1"/>
</dbReference>
<dbReference type="SUPFAM" id="SSF56112">
    <property type="entry name" value="Protein kinase-like (PK-like)"/>
    <property type="match status" value="1"/>
</dbReference>
<feature type="binding site" evidence="15">
    <location>
        <position position="733"/>
    </location>
    <ligand>
        <name>ATP</name>
        <dbReference type="ChEBI" id="CHEBI:30616"/>
    </ligand>
</feature>
<evidence type="ECO:0000256" key="13">
    <source>
        <dbReference type="ARBA" id="ARBA00023136"/>
    </source>
</evidence>
<evidence type="ECO:0000256" key="11">
    <source>
        <dbReference type="ARBA" id="ARBA00022840"/>
    </source>
</evidence>
<dbReference type="PROSITE" id="PS00107">
    <property type="entry name" value="PROTEIN_KINASE_ATP"/>
    <property type="match status" value="1"/>
</dbReference>
<sequence>MPPHAVPSQESIFLRGYDTGKYQSDVWVCVLVNHASSQLHDAQEQAILIELKRHWQNPSSINHWIPSSNSSYHCSWPEITCINNSVAELHLANKTIGVTIPSSICDLKKLTSIDLNYNNLVGKFPKTLYNCSKLEYLDLSQNYFVGTIPDDIDSLGQLQNLNLMGNNFSGQIPVAIGRLQDLRSLQLSSNQFNGSFPPEIGNLSKLEFLGLAYHTNLLPSKLPSSFKQLKKLKTLWMRKANLIGDIPDMIGAMTALEVLDLSENELTGKIPNALFSLKNLKGMYLFRNNLSGEIPQVIRASNLSVIDLSGNKLTGRIPDDIGKLENLLGLVLFFNQLSGEIPESIGRISTLTDVRLFSNNLSGTLPPDFGRYSMLEYFEVASNRLTGMLPEHLCYGGKLKGVVAFDNNLTGELPKSLGNCNSLIMFDIRNNSLTGNIPGGLWTSLNLSQLRISDNFFTDELPRKVAHSLVRLEISNNRFFGKIPVEVNLWSDLSVFIASNNFFNGAIPRELTALPSLTMLLLDQNQLHGFLPSDIISWKSLQTLNLSRNKLSGQIPETIGFLPNLKGLDLSENQFSGQIPPQLGRLRFTPFNLSSNHLIGSIPREFENAAYSNSFLNNPGLCATNANVNLVICGSRKNSSVSYPHNLIWISSVVIAVLALSFSFLFFMTKFYWKRNRALVSSIWELTAFQTLNFTVEIILSALKDQTNKIGEGGSGEVYRVGITGNNDFVAVKRICNNKKLGQELEKEFRAEVMTLSRTRHLNIVKLMCCISSEYSKLLVYEYMENGSLYLWLDKHRASAITLDWPKRFKIAIGAAQGLCYMHHGCSPPIIHRDVKSSNILLDSEFNAKIADFGLAKMLIKQGEPTSISVVAGSFGYMAPEYARTKRINEKIDVYSFGVVLLELTTGREANYGDEYRSLAEWAQDYFQGGNSIVDALDEGIREACHLNQMCNVFKLGIYCTRTLPSERPCMRTVLQMLLQSAHLPNHQDKNAEEEYVTAHLLQNLMDGSTSGSNNVDSKPTVKVVNIADLIKLTFRKRKLHQELPSILPNHTRVHDFLNIPASGKKTKMPSSKGCLYSVWSVIPKKKEQILKNQRKR</sequence>
<organism evidence="18 19">
    <name type="scientific">Theobroma cacao</name>
    <name type="common">Cacao</name>
    <name type="synonym">Cocoa</name>
    <dbReference type="NCBI Taxonomy" id="3641"/>
    <lineage>
        <taxon>Eukaryota</taxon>
        <taxon>Viridiplantae</taxon>
        <taxon>Streptophyta</taxon>
        <taxon>Embryophyta</taxon>
        <taxon>Tracheophyta</taxon>
        <taxon>Spermatophyta</taxon>
        <taxon>Magnoliopsida</taxon>
        <taxon>eudicotyledons</taxon>
        <taxon>Gunneridae</taxon>
        <taxon>Pentapetalae</taxon>
        <taxon>rosids</taxon>
        <taxon>malvids</taxon>
        <taxon>Malvales</taxon>
        <taxon>Malvaceae</taxon>
        <taxon>Byttnerioideae</taxon>
        <taxon>Theobroma</taxon>
    </lineage>
</organism>
<dbReference type="InParanoid" id="A0A061GM90"/>
<dbReference type="PANTHER" id="PTHR48056">
    <property type="entry name" value="LRR RECEPTOR-LIKE SERINE/THREONINE-PROTEIN KINASE-RELATED"/>
    <property type="match status" value="1"/>
</dbReference>
<dbReference type="GO" id="GO:0005524">
    <property type="term" value="F:ATP binding"/>
    <property type="evidence" value="ECO:0007669"/>
    <property type="project" value="UniProtKB-UniRule"/>
</dbReference>
<dbReference type="InterPro" id="IPR050647">
    <property type="entry name" value="Plant_LRR-RLKs"/>
</dbReference>
<dbReference type="OMA" id="HFSCHIF"/>
<dbReference type="EMBL" id="CM001887">
    <property type="protein sequence ID" value="EOY30646.1"/>
    <property type="molecule type" value="Genomic_DNA"/>
</dbReference>
<dbReference type="Gene3D" id="3.80.10.10">
    <property type="entry name" value="Ribonuclease Inhibitor"/>
    <property type="match status" value="4"/>
</dbReference>
<dbReference type="InterPro" id="IPR003591">
    <property type="entry name" value="Leu-rich_rpt_typical-subtyp"/>
</dbReference>
<reference evidence="18 19" key="1">
    <citation type="journal article" date="2013" name="Genome Biol.">
        <title>The genome sequence of the most widely cultivated cacao type and its use to identify candidate genes regulating pod color.</title>
        <authorList>
            <person name="Motamayor J.C."/>
            <person name="Mockaitis K."/>
            <person name="Schmutz J."/>
            <person name="Haiminen N."/>
            <person name="Iii D.L."/>
            <person name="Cornejo O."/>
            <person name="Findley S.D."/>
            <person name="Zheng P."/>
            <person name="Utro F."/>
            <person name="Royaert S."/>
            <person name="Saski C."/>
            <person name="Jenkins J."/>
            <person name="Podicheti R."/>
            <person name="Zhao M."/>
            <person name="Scheffler B.E."/>
            <person name="Stack J.C."/>
            <person name="Feltus F.A."/>
            <person name="Mustiga G.M."/>
            <person name="Amores F."/>
            <person name="Phillips W."/>
            <person name="Marelli J.P."/>
            <person name="May G.D."/>
            <person name="Shapiro H."/>
            <person name="Ma J."/>
            <person name="Bustamante C.D."/>
            <person name="Schnell R.J."/>
            <person name="Main D."/>
            <person name="Gilbert D."/>
            <person name="Parida L."/>
            <person name="Kuhn D.N."/>
        </authorList>
    </citation>
    <scope>NUCLEOTIDE SEQUENCE [LARGE SCALE GENOMIC DNA]</scope>
    <source>
        <strain evidence="19">cv. Matina 1-6</strain>
    </source>
</reference>
<dbReference type="InterPro" id="IPR032675">
    <property type="entry name" value="LRR_dom_sf"/>
</dbReference>
<keyword evidence="10 18" id="KW-0418">Kinase</keyword>
<dbReference type="SMART" id="SM00220">
    <property type="entry name" value="S_TKc"/>
    <property type="match status" value="1"/>
</dbReference>
<dbReference type="eggNOG" id="ENOG502QQPF">
    <property type="taxonomic scope" value="Eukaryota"/>
</dbReference>
<keyword evidence="6 16" id="KW-0812">Transmembrane</keyword>
<dbReference type="PANTHER" id="PTHR48056:SF29">
    <property type="entry name" value="RECEPTOR-LIKE PROTEIN KINASE HSL1"/>
    <property type="match status" value="1"/>
</dbReference>
<evidence type="ECO:0000256" key="9">
    <source>
        <dbReference type="ARBA" id="ARBA00022741"/>
    </source>
</evidence>
<dbReference type="Gene3D" id="1.10.510.10">
    <property type="entry name" value="Transferase(Phosphotransferase) domain 1"/>
    <property type="match status" value="1"/>
</dbReference>
<keyword evidence="11 15" id="KW-0067">ATP-binding</keyword>
<feature type="transmembrane region" description="Helical" evidence="16">
    <location>
        <begin position="647"/>
        <end position="667"/>
    </location>
</feature>
<dbReference type="FunFam" id="3.80.10.10:FF:001519">
    <property type="entry name" value="Highly similar to receptor-like protein kinase"/>
    <property type="match status" value="1"/>
</dbReference>
<evidence type="ECO:0000256" key="2">
    <source>
        <dbReference type="ARBA" id="ARBA00008684"/>
    </source>
</evidence>
<dbReference type="Pfam" id="PF13855">
    <property type="entry name" value="LRR_8"/>
    <property type="match status" value="1"/>
</dbReference>
<dbReference type="FunFam" id="3.80.10.10:FF:000111">
    <property type="entry name" value="LRR receptor-like serine/threonine-protein kinase ERECTA"/>
    <property type="match status" value="1"/>
</dbReference>
<dbReference type="SUPFAM" id="SSF52047">
    <property type="entry name" value="RNI-like"/>
    <property type="match status" value="2"/>
</dbReference>
<dbReference type="FunFam" id="3.80.10.10:FF:001670">
    <property type="entry name" value="Putative leucine-rich repeat receptor-like protein kinase family protein"/>
    <property type="match status" value="1"/>
</dbReference>
<dbReference type="Proteomes" id="UP000026915">
    <property type="component" value="Chromosome 9"/>
</dbReference>
<keyword evidence="13 16" id="KW-0472">Membrane</keyword>
<dbReference type="Pfam" id="PF08263">
    <property type="entry name" value="LRRNT_2"/>
    <property type="match status" value="1"/>
</dbReference>
<dbReference type="GO" id="GO:0016020">
    <property type="term" value="C:membrane"/>
    <property type="evidence" value="ECO:0007669"/>
    <property type="project" value="UniProtKB-SubCell"/>
</dbReference>
<dbReference type="PROSITE" id="PS00108">
    <property type="entry name" value="PROTEIN_KINASE_ST"/>
    <property type="match status" value="1"/>
</dbReference>
<evidence type="ECO:0000256" key="6">
    <source>
        <dbReference type="ARBA" id="ARBA00022692"/>
    </source>
</evidence>
<keyword evidence="19" id="KW-1185">Reference proteome</keyword>
<dbReference type="InterPro" id="IPR008271">
    <property type="entry name" value="Ser/Thr_kinase_AS"/>
</dbReference>
<evidence type="ECO:0000259" key="17">
    <source>
        <dbReference type="PROSITE" id="PS50011"/>
    </source>
</evidence>
<protein>
    <submittedName>
        <fullName evidence="18">Kinase family protein with leucine-rich repeat domain, putative isoform 1</fullName>
    </submittedName>
</protein>
<dbReference type="InterPro" id="IPR011009">
    <property type="entry name" value="Kinase-like_dom_sf"/>
</dbReference>
<name>A0A061GM90_THECC</name>
<evidence type="ECO:0000256" key="10">
    <source>
        <dbReference type="ARBA" id="ARBA00022777"/>
    </source>
</evidence>
<keyword evidence="9 15" id="KW-0547">Nucleotide-binding</keyword>
<dbReference type="InterPro" id="IPR055414">
    <property type="entry name" value="LRR_R13L4/SHOC2-like"/>
</dbReference>
<dbReference type="InterPro" id="IPR001611">
    <property type="entry name" value="Leu-rich_rpt"/>
</dbReference>